<sequence>MSKSPIPRMADGTIDVFKLKMRDPVRVDYSAYQATPREMAEMVMAVVDIQCQMREQVVMGVAA</sequence>
<organism evidence="1 2">
    <name type="scientific">Aeromonas caviae</name>
    <name type="common">Aeromonas punctata</name>
    <dbReference type="NCBI Taxonomy" id="648"/>
    <lineage>
        <taxon>Bacteria</taxon>
        <taxon>Pseudomonadati</taxon>
        <taxon>Pseudomonadota</taxon>
        <taxon>Gammaproteobacteria</taxon>
        <taxon>Aeromonadales</taxon>
        <taxon>Aeromonadaceae</taxon>
        <taxon>Aeromonas</taxon>
    </lineage>
</organism>
<name>A0AA42V9C9_AERCA</name>
<evidence type="ECO:0000313" key="1">
    <source>
        <dbReference type="EMBL" id="MDH1896559.1"/>
    </source>
</evidence>
<accession>A0AA42V9C9</accession>
<reference evidence="1" key="1">
    <citation type="submission" date="2022-09" db="EMBL/GenBank/DDBJ databases">
        <title>Intensive care unit water sources are persistently colonized with multi-drug resistant bacteria and are the site of extensive horizontal gene transfer of antibiotic resistance genes.</title>
        <authorList>
            <person name="Diorio-Toth L."/>
        </authorList>
    </citation>
    <scope>NUCLEOTIDE SEQUENCE</scope>
    <source>
        <strain evidence="1">GD03796</strain>
    </source>
</reference>
<evidence type="ECO:0000313" key="2">
    <source>
        <dbReference type="Proteomes" id="UP001160758"/>
    </source>
</evidence>
<dbReference type="RefSeq" id="WP_270797927.1">
    <property type="nucleotide sequence ID" value="NZ_JAOCFT010000001.1"/>
</dbReference>
<dbReference type="AlphaFoldDB" id="A0AA42V9C9"/>
<proteinExistence type="predicted"/>
<protein>
    <submittedName>
        <fullName evidence="1">Uncharacterized protein</fullName>
    </submittedName>
</protein>
<dbReference type="Proteomes" id="UP001160758">
    <property type="component" value="Unassembled WGS sequence"/>
</dbReference>
<gene>
    <name evidence="1" type="ORF">N5I07_02885</name>
</gene>
<dbReference type="EMBL" id="JAOCFT010000001">
    <property type="protein sequence ID" value="MDH1896559.1"/>
    <property type="molecule type" value="Genomic_DNA"/>
</dbReference>
<comment type="caution">
    <text evidence="1">The sequence shown here is derived from an EMBL/GenBank/DDBJ whole genome shotgun (WGS) entry which is preliminary data.</text>
</comment>